<keyword evidence="1" id="KW-1133">Transmembrane helix</keyword>
<gene>
    <name evidence="2" type="ORF">I5803_10965</name>
</gene>
<sequence length="238" mass="27153">MKISVVVLGNMKYPVNTEVLEKWRSKIFEIRHGASVGFLPNTDGPNWERTDDQLLEVLKADPSADMTVGIIDAPLEDNFYMRRLSNNVGVLSLHEMADIVRYSNFSIEQYILRNLYELAVLAKSNGGLITTDYASWAHDEIRGCIFDMNAVKSDIVFSLDQPILCPACRVRANARQLPAQFLPLLDRELRRIRKPTYARMTEWVQFHPITAICITAVSAITLNLVASFIYDRLKQLFE</sequence>
<keyword evidence="3" id="KW-1185">Reference proteome</keyword>
<proteinExistence type="predicted"/>
<evidence type="ECO:0000313" key="2">
    <source>
        <dbReference type="EMBL" id="MBG9388540.1"/>
    </source>
</evidence>
<reference evidence="2" key="1">
    <citation type="submission" date="2020-11" db="EMBL/GenBank/DDBJ databases">
        <title>Bacterial whole genome sequence for Caenimonas sp. DR4.4.</title>
        <authorList>
            <person name="Le V."/>
            <person name="Ko S.-R."/>
            <person name="Ahn C.-Y."/>
            <person name="Oh H.-M."/>
        </authorList>
    </citation>
    <scope>NUCLEOTIDE SEQUENCE</scope>
    <source>
        <strain evidence="2">DR4.4</strain>
    </source>
</reference>
<comment type="caution">
    <text evidence="2">The sequence shown here is derived from an EMBL/GenBank/DDBJ whole genome shotgun (WGS) entry which is preliminary data.</text>
</comment>
<dbReference type="RefSeq" id="WP_196986394.1">
    <property type="nucleotide sequence ID" value="NZ_JADWYS010000001.1"/>
</dbReference>
<protein>
    <submittedName>
        <fullName evidence="2">Uncharacterized protein</fullName>
    </submittedName>
</protein>
<accession>A0A931H4M0</accession>
<dbReference type="EMBL" id="JADWYS010000001">
    <property type="protein sequence ID" value="MBG9388540.1"/>
    <property type="molecule type" value="Genomic_DNA"/>
</dbReference>
<evidence type="ECO:0000256" key="1">
    <source>
        <dbReference type="SAM" id="Phobius"/>
    </source>
</evidence>
<keyword evidence="1" id="KW-0472">Membrane</keyword>
<name>A0A931H4M0_9BURK</name>
<feature type="transmembrane region" description="Helical" evidence="1">
    <location>
        <begin position="209"/>
        <end position="230"/>
    </location>
</feature>
<organism evidence="2 3">
    <name type="scientific">Caenimonas aquaedulcis</name>
    <dbReference type="NCBI Taxonomy" id="2793270"/>
    <lineage>
        <taxon>Bacteria</taxon>
        <taxon>Pseudomonadati</taxon>
        <taxon>Pseudomonadota</taxon>
        <taxon>Betaproteobacteria</taxon>
        <taxon>Burkholderiales</taxon>
        <taxon>Comamonadaceae</taxon>
        <taxon>Caenimonas</taxon>
    </lineage>
</organism>
<evidence type="ECO:0000313" key="3">
    <source>
        <dbReference type="Proteomes" id="UP000651050"/>
    </source>
</evidence>
<keyword evidence="1" id="KW-0812">Transmembrane</keyword>
<dbReference type="Proteomes" id="UP000651050">
    <property type="component" value="Unassembled WGS sequence"/>
</dbReference>
<dbReference type="AlphaFoldDB" id="A0A931H4M0"/>